<dbReference type="Pfam" id="PF09407">
    <property type="entry name" value="AbiEi_1"/>
    <property type="match status" value="1"/>
</dbReference>
<accession>A0ABY7NEL5</accession>
<organism evidence="2 3">
    <name type="scientific">Cryobacterium breve</name>
    <dbReference type="NCBI Taxonomy" id="1259258"/>
    <lineage>
        <taxon>Bacteria</taxon>
        <taxon>Bacillati</taxon>
        <taxon>Actinomycetota</taxon>
        <taxon>Actinomycetes</taxon>
        <taxon>Micrococcales</taxon>
        <taxon>Microbacteriaceae</taxon>
        <taxon>Cryobacterium</taxon>
    </lineage>
</organism>
<sequence length="209" mass="22488">MSDRLPDALSPGDLPIAELSSLCLDGELFRVGDCWSPLDVAEDRDQRARSLAWLVPVRAIAERLTAAWIHGLAPEPQRHQFCVPITARAYFPPSPRFGVREVVCDPEHIVRLGARPVSRTGARAGGLLVTRPLRTALDLARWPPPELPAPAPLIAALLRLAGHPDTSAARLACAVDSLPYTHRALVHLQAAETAMGCVPGPGLPGPSRR</sequence>
<evidence type="ECO:0000313" key="2">
    <source>
        <dbReference type="EMBL" id="WBM80457.1"/>
    </source>
</evidence>
<dbReference type="InterPro" id="IPR018547">
    <property type="entry name" value="AbiEi_C"/>
</dbReference>
<evidence type="ECO:0000313" key="3">
    <source>
        <dbReference type="Proteomes" id="UP001212421"/>
    </source>
</evidence>
<keyword evidence="3" id="KW-1185">Reference proteome</keyword>
<protein>
    <recommendedName>
        <fullName evidence="1">AbiEi antitoxin C-terminal domain-containing protein</fullName>
    </recommendedName>
</protein>
<dbReference type="Proteomes" id="UP001212421">
    <property type="component" value="Chromosome"/>
</dbReference>
<gene>
    <name evidence="2" type="ORF">KIV56_02935</name>
</gene>
<dbReference type="EMBL" id="CP075584">
    <property type="protein sequence ID" value="WBM80457.1"/>
    <property type="molecule type" value="Genomic_DNA"/>
</dbReference>
<evidence type="ECO:0000259" key="1">
    <source>
        <dbReference type="Pfam" id="PF09407"/>
    </source>
</evidence>
<name>A0ABY7NEL5_9MICO</name>
<reference evidence="2 3" key="1">
    <citation type="submission" date="2021-05" db="EMBL/GenBank/DDBJ databases">
        <authorList>
            <person name="Kumar R."/>
            <person name="Kumar A."/>
            <person name="Mukhia S."/>
        </authorList>
    </citation>
    <scope>NUCLEOTIDE SEQUENCE [LARGE SCALE GENOMIC DNA]</scope>
    <source>
        <strain evidence="2 3">ERMR7:08</strain>
    </source>
</reference>
<proteinExistence type="predicted"/>
<dbReference type="RefSeq" id="WP_281535111.1">
    <property type="nucleotide sequence ID" value="NZ_CP075584.1"/>
</dbReference>
<feature type="domain" description="AbiEi antitoxin C-terminal" evidence="1">
    <location>
        <begin position="61"/>
        <end position="179"/>
    </location>
</feature>